<dbReference type="Pfam" id="PF02325">
    <property type="entry name" value="CCB3_YggT"/>
    <property type="match status" value="1"/>
</dbReference>
<evidence type="ECO:0000313" key="3">
    <source>
        <dbReference type="Proteomes" id="UP000287171"/>
    </source>
</evidence>
<proteinExistence type="predicted"/>
<reference evidence="3" key="1">
    <citation type="submission" date="2018-12" db="EMBL/GenBank/DDBJ databases">
        <title>Tengunoibacter tsumagoiensis gen. nov., sp. nov., Dictyobacter kobayashii sp. nov., D. alpinus sp. nov., and D. joshuensis sp. nov. and description of Dictyobacteraceae fam. nov. within the order Ktedonobacterales isolated from Tengu-no-mugimeshi.</title>
        <authorList>
            <person name="Wang C.M."/>
            <person name="Zheng Y."/>
            <person name="Sakai Y."/>
            <person name="Toyoda A."/>
            <person name="Minakuchi Y."/>
            <person name="Abe K."/>
            <person name="Yokota A."/>
            <person name="Yabe S."/>
        </authorList>
    </citation>
    <scope>NUCLEOTIDE SEQUENCE [LARGE SCALE GENOMIC DNA]</scope>
    <source>
        <strain evidence="3">Uno16</strain>
    </source>
</reference>
<organism evidence="2 3">
    <name type="scientific">Dictyobacter alpinus</name>
    <dbReference type="NCBI Taxonomy" id="2014873"/>
    <lineage>
        <taxon>Bacteria</taxon>
        <taxon>Bacillati</taxon>
        <taxon>Chloroflexota</taxon>
        <taxon>Ktedonobacteria</taxon>
        <taxon>Ktedonobacterales</taxon>
        <taxon>Dictyobacteraceae</taxon>
        <taxon>Dictyobacter</taxon>
    </lineage>
</organism>
<protein>
    <recommendedName>
        <fullName evidence="4">YggT family protein</fullName>
    </recommendedName>
</protein>
<keyword evidence="1" id="KW-0472">Membrane</keyword>
<dbReference type="EMBL" id="BIFT01000001">
    <property type="protein sequence ID" value="GCE27011.1"/>
    <property type="molecule type" value="Genomic_DNA"/>
</dbReference>
<dbReference type="RefSeq" id="WP_126627399.1">
    <property type="nucleotide sequence ID" value="NZ_BIFT01000001.1"/>
</dbReference>
<name>A0A402B6M8_9CHLR</name>
<dbReference type="InterPro" id="IPR003425">
    <property type="entry name" value="CCB3/YggT"/>
</dbReference>
<feature type="transmembrane region" description="Helical" evidence="1">
    <location>
        <begin position="15"/>
        <end position="36"/>
    </location>
</feature>
<comment type="caution">
    <text evidence="2">The sequence shown here is derived from an EMBL/GenBank/DDBJ whole genome shotgun (WGS) entry which is preliminary data.</text>
</comment>
<evidence type="ECO:0000256" key="1">
    <source>
        <dbReference type="SAM" id="Phobius"/>
    </source>
</evidence>
<dbReference type="Proteomes" id="UP000287171">
    <property type="component" value="Unassembled WGS sequence"/>
</dbReference>
<keyword evidence="1" id="KW-1133">Transmembrane helix</keyword>
<dbReference type="AlphaFoldDB" id="A0A402B6M8"/>
<keyword evidence="1" id="KW-0812">Transmembrane</keyword>
<evidence type="ECO:0008006" key="4">
    <source>
        <dbReference type="Google" id="ProtNLM"/>
    </source>
</evidence>
<feature type="transmembrane region" description="Helical" evidence="1">
    <location>
        <begin position="68"/>
        <end position="91"/>
    </location>
</feature>
<evidence type="ECO:0000313" key="2">
    <source>
        <dbReference type="EMBL" id="GCE27011.1"/>
    </source>
</evidence>
<gene>
    <name evidence="2" type="ORF">KDA_24950</name>
</gene>
<dbReference type="OrthoDB" id="283553at2"/>
<dbReference type="GO" id="GO:0016020">
    <property type="term" value="C:membrane"/>
    <property type="evidence" value="ECO:0007669"/>
    <property type="project" value="InterPro"/>
</dbReference>
<sequence>MYTPPPLPFPIFSLLIRYGISFLILAMLVRAIAMMFRVDERNAFIRFLARLTDPFIEPARRIIGQLGVLDLSFFITWFMLTLIQALLLQAMPAGW</sequence>
<keyword evidence="3" id="KW-1185">Reference proteome</keyword>
<accession>A0A402B6M8</accession>